<protein>
    <submittedName>
        <fullName evidence="1">Uncharacterized protein</fullName>
    </submittedName>
</protein>
<keyword evidence="2" id="KW-1185">Reference proteome</keyword>
<comment type="caution">
    <text evidence="1">The sequence shown here is derived from an EMBL/GenBank/DDBJ whole genome shotgun (WGS) entry which is preliminary data.</text>
</comment>
<evidence type="ECO:0000313" key="1">
    <source>
        <dbReference type="EMBL" id="KOX95373.1"/>
    </source>
</evidence>
<evidence type="ECO:0000313" key="2">
    <source>
        <dbReference type="Proteomes" id="UP000037747"/>
    </source>
</evidence>
<organism evidence="1 2">
    <name type="scientific">Halorubrum tropicale</name>
    <dbReference type="NCBI Taxonomy" id="1765655"/>
    <lineage>
        <taxon>Archaea</taxon>
        <taxon>Methanobacteriati</taxon>
        <taxon>Methanobacteriota</taxon>
        <taxon>Stenosarchaea group</taxon>
        <taxon>Halobacteria</taxon>
        <taxon>Halobacteriales</taxon>
        <taxon>Haloferacaceae</taxon>
        <taxon>Halorubrum</taxon>
    </lineage>
</organism>
<gene>
    <name evidence="1" type="ORF">AMR74_15700</name>
</gene>
<dbReference type="EMBL" id="LIST01000008">
    <property type="protein sequence ID" value="KOX95373.1"/>
    <property type="molecule type" value="Genomic_DNA"/>
</dbReference>
<proteinExistence type="predicted"/>
<reference evidence="1 2" key="1">
    <citation type="submission" date="2015-08" db="EMBL/GenBank/DDBJ databases">
        <title>Genomes of Isolates from Cabo Rojo, PR.</title>
        <authorList>
            <person name="Sanchez-Nieves R.L."/>
            <person name="Montalvo-Rodriguez R."/>
        </authorList>
    </citation>
    <scope>NUCLEOTIDE SEQUENCE [LARGE SCALE GENOMIC DNA]</scope>
    <source>
        <strain evidence="1 2">5</strain>
    </source>
</reference>
<name>A0A0N0BQK9_9EURY</name>
<dbReference type="AlphaFoldDB" id="A0A0N0BQK9"/>
<sequence>MPGCSCGCFFHFFSQLTRPLGSLSISFSKPFFICRRFEYDLVVHFDEFNFVTAFDATTVSQFLRNRHLPPFSDFPFVFGHIHSYFFHTDIDVGGMVIHFAGKF</sequence>
<dbReference type="Proteomes" id="UP000037747">
    <property type="component" value="Unassembled WGS sequence"/>
</dbReference>
<accession>A0A0N0BQK9</accession>